<gene>
    <name evidence="2" type="ORF">KZC50_03055</name>
</gene>
<dbReference type="AlphaFoldDB" id="A0AAJ2LXP1"/>
<evidence type="ECO:0000313" key="2">
    <source>
        <dbReference type="EMBL" id="MDS0244588.1"/>
    </source>
</evidence>
<comment type="caution">
    <text evidence="2">The sequence shown here is derived from an EMBL/GenBank/DDBJ whole genome shotgun (WGS) entry which is preliminary data.</text>
</comment>
<protein>
    <submittedName>
        <fullName evidence="2">Uncharacterized protein</fullName>
    </submittedName>
</protein>
<dbReference type="EMBL" id="JAHWXH010000001">
    <property type="protein sequence ID" value="MDS0244588.1"/>
    <property type="molecule type" value="Genomic_DNA"/>
</dbReference>
<name>A0AAJ2LXP1_9MICO</name>
<dbReference type="GeneID" id="301457173"/>
<dbReference type="RefSeq" id="WP_310890583.1">
    <property type="nucleotide sequence ID" value="NZ_BAAAGR010000001.1"/>
</dbReference>
<proteinExistence type="predicted"/>
<feature type="coiled-coil region" evidence="1">
    <location>
        <begin position="76"/>
        <end position="110"/>
    </location>
</feature>
<organism evidence="2 3">
    <name type="scientific">Microbacterium aurantiacum</name>
    <dbReference type="NCBI Taxonomy" id="162393"/>
    <lineage>
        <taxon>Bacteria</taxon>
        <taxon>Bacillati</taxon>
        <taxon>Actinomycetota</taxon>
        <taxon>Actinomycetes</taxon>
        <taxon>Micrococcales</taxon>
        <taxon>Microbacteriaceae</taxon>
        <taxon>Microbacterium</taxon>
    </lineage>
</organism>
<accession>A0AAJ2LXP1</accession>
<keyword evidence="1" id="KW-0175">Coiled coil</keyword>
<sequence>MSDHAEERQSIERAIADLVSRDPSRVRPTVVELCAMTGLPRWKLTHRHVDLKDDYLDRVVQKWGPRAELSPQSQEISRLRDQNAELRTEVDVAKATIRLYAEALEELRLQIVVANGHSSSTRPVVRISDARTSMSESELTPTNRST</sequence>
<dbReference type="Proteomes" id="UP001183582">
    <property type="component" value="Unassembled WGS sequence"/>
</dbReference>
<reference evidence="2 3" key="1">
    <citation type="submission" date="2021-06" db="EMBL/GenBank/DDBJ databases">
        <title>Genome-based taxonomic framework of Microbacterium strains isolated from marine environment, the description of four new species and reclassification of four preexisting species.</title>
        <authorList>
            <person name="Lee S.D."/>
            <person name="Kim S.-M."/>
            <person name="Byeon Y.-S."/>
            <person name="Yang H.L."/>
            <person name="Kim I.S."/>
        </authorList>
    </citation>
    <scope>NUCLEOTIDE SEQUENCE [LARGE SCALE GENOMIC DNA]</scope>
    <source>
        <strain evidence="2 3">KACC 20514</strain>
    </source>
</reference>
<evidence type="ECO:0000256" key="1">
    <source>
        <dbReference type="SAM" id="Coils"/>
    </source>
</evidence>
<evidence type="ECO:0000313" key="3">
    <source>
        <dbReference type="Proteomes" id="UP001183582"/>
    </source>
</evidence>